<dbReference type="AlphaFoldDB" id="A0AAV1QRQ0"/>
<evidence type="ECO:0000313" key="2">
    <source>
        <dbReference type="Proteomes" id="UP001314170"/>
    </source>
</evidence>
<proteinExistence type="predicted"/>
<keyword evidence="2" id="KW-1185">Reference proteome</keyword>
<name>A0AAV1QRQ0_9ROSI</name>
<organism evidence="1 2">
    <name type="scientific">Dovyalis caffra</name>
    <dbReference type="NCBI Taxonomy" id="77055"/>
    <lineage>
        <taxon>Eukaryota</taxon>
        <taxon>Viridiplantae</taxon>
        <taxon>Streptophyta</taxon>
        <taxon>Embryophyta</taxon>
        <taxon>Tracheophyta</taxon>
        <taxon>Spermatophyta</taxon>
        <taxon>Magnoliopsida</taxon>
        <taxon>eudicotyledons</taxon>
        <taxon>Gunneridae</taxon>
        <taxon>Pentapetalae</taxon>
        <taxon>rosids</taxon>
        <taxon>fabids</taxon>
        <taxon>Malpighiales</taxon>
        <taxon>Salicaceae</taxon>
        <taxon>Flacourtieae</taxon>
        <taxon>Dovyalis</taxon>
    </lineage>
</organism>
<comment type="caution">
    <text evidence="1">The sequence shown here is derived from an EMBL/GenBank/DDBJ whole genome shotgun (WGS) entry which is preliminary data.</text>
</comment>
<dbReference type="Proteomes" id="UP001314170">
    <property type="component" value="Unassembled WGS sequence"/>
</dbReference>
<reference evidence="1 2" key="1">
    <citation type="submission" date="2024-01" db="EMBL/GenBank/DDBJ databases">
        <authorList>
            <person name="Waweru B."/>
        </authorList>
    </citation>
    <scope>NUCLEOTIDE SEQUENCE [LARGE SCALE GENOMIC DNA]</scope>
</reference>
<gene>
    <name evidence="1" type="ORF">DCAF_LOCUS2063</name>
</gene>
<protein>
    <submittedName>
        <fullName evidence="1">Uncharacterized protein</fullName>
    </submittedName>
</protein>
<accession>A0AAV1QRQ0</accession>
<evidence type="ECO:0000313" key="1">
    <source>
        <dbReference type="EMBL" id="CAK7324417.1"/>
    </source>
</evidence>
<sequence>MQVTIPLMKFIADMVRKNSKGLTFCSSSLNGPILFREASKVIVAYGSNIVSCPPIRIFNLKNAFLRSPTKEVDFLALLD</sequence>
<dbReference type="EMBL" id="CAWUPB010000351">
    <property type="protein sequence ID" value="CAK7324417.1"/>
    <property type="molecule type" value="Genomic_DNA"/>
</dbReference>